<proteinExistence type="predicted"/>
<gene>
    <name evidence="1" type="ORF">UFOPK1820_00847</name>
</gene>
<dbReference type="Gene3D" id="3.40.50.300">
    <property type="entry name" value="P-loop containing nucleotide triphosphate hydrolases"/>
    <property type="match status" value="1"/>
</dbReference>
<dbReference type="EMBL" id="CAEZUK010000127">
    <property type="protein sequence ID" value="CAB4602697.1"/>
    <property type="molecule type" value="Genomic_DNA"/>
</dbReference>
<organism evidence="1">
    <name type="scientific">freshwater metagenome</name>
    <dbReference type="NCBI Taxonomy" id="449393"/>
    <lineage>
        <taxon>unclassified sequences</taxon>
        <taxon>metagenomes</taxon>
        <taxon>ecological metagenomes</taxon>
    </lineage>
</organism>
<dbReference type="AlphaFoldDB" id="A0A6J6GN65"/>
<reference evidence="1" key="1">
    <citation type="submission" date="2020-05" db="EMBL/GenBank/DDBJ databases">
        <authorList>
            <person name="Chiriac C."/>
            <person name="Salcher M."/>
            <person name="Ghai R."/>
            <person name="Kavagutti S V."/>
        </authorList>
    </citation>
    <scope>NUCLEOTIDE SEQUENCE</scope>
</reference>
<dbReference type="SUPFAM" id="SSF52540">
    <property type="entry name" value="P-loop containing nucleoside triphosphate hydrolases"/>
    <property type="match status" value="1"/>
</dbReference>
<sequence length="219" mass="23378">MFTICWSCKGGSGTSVVAAALAAVSALTTPTILVDLAGDQPALLGLTTPEQGISEWMSNKMQLEFGDLLMKCGRNLSVAARGGELLPDQNSGDWNYLCRALSQIHDQAINIVVDAGISPVSKTLWGVADTNYLIIRPCYLALRKAVEQNRSTTGVILITGGDRVLTRRDVQSVLKTEVIAEIAVDPEIARRVDSGLLHSRIPSTLSAALSPLLAHRVSI</sequence>
<name>A0A6J6GN65_9ZZZZ</name>
<protein>
    <submittedName>
        <fullName evidence="1">Unannotated protein</fullName>
    </submittedName>
</protein>
<dbReference type="InterPro" id="IPR027417">
    <property type="entry name" value="P-loop_NTPase"/>
</dbReference>
<evidence type="ECO:0000313" key="1">
    <source>
        <dbReference type="EMBL" id="CAB4602697.1"/>
    </source>
</evidence>
<accession>A0A6J6GN65</accession>